<proteinExistence type="predicted"/>
<keyword evidence="1" id="KW-0812">Transmembrane</keyword>
<evidence type="ECO:0000256" key="1">
    <source>
        <dbReference type="SAM" id="Phobius"/>
    </source>
</evidence>
<dbReference type="EMBL" id="LT670818">
    <property type="protein sequence ID" value="SHG74458.1"/>
    <property type="molecule type" value="Genomic_DNA"/>
</dbReference>
<dbReference type="AlphaFoldDB" id="A0A1M5MB08"/>
<keyword evidence="1" id="KW-0472">Membrane</keyword>
<reference evidence="2 3" key="1">
    <citation type="submission" date="2016-11" db="EMBL/GenBank/DDBJ databases">
        <authorList>
            <person name="Jaros S."/>
            <person name="Januszkiewicz K."/>
            <person name="Wedrychowicz H."/>
        </authorList>
    </citation>
    <scope>NUCLEOTIDE SEQUENCE [LARGE SCALE GENOMIC DNA]</scope>
    <source>
        <strain evidence="2 3">GAS242</strain>
    </source>
</reference>
<sequence>MRTGATILAIAVLLGLLATVGWYAYAGLTGPGEPMPSDNYIALVIGGLAVALVGMALMALYSIAAGAAMTSHLTFAETPDEKRFCKISDGSPRQCYRARRNQRAFRILNPCSVELLGVMNNPDQETVLRAIEDARRILGEYIEAGQSDAARTMERLIAVLDKNDVVHALDRMYRRRVPRLVTDRHCPKGSIP</sequence>
<keyword evidence="1" id="KW-1133">Transmembrane helix</keyword>
<feature type="transmembrane region" description="Helical" evidence="1">
    <location>
        <begin position="7"/>
        <end position="28"/>
    </location>
</feature>
<evidence type="ECO:0000313" key="2">
    <source>
        <dbReference type="EMBL" id="SHG74458.1"/>
    </source>
</evidence>
<accession>A0A1M5MB08</accession>
<protein>
    <submittedName>
        <fullName evidence="2">Uncharacterized protein</fullName>
    </submittedName>
</protein>
<name>A0A1M5MB08_9BRAD</name>
<organism evidence="2 3">
    <name type="scientific">Bradyrhizobium erythrophlei</name>
    <dbReference type="NCBI Taxonomy" id="1437360"/>
    <lineage>
        <taxon>Bacteria</taxon>
        <taxon>Pseudomonadati</taxon>
        <taxon>Pseudomonadota</taxon>
        <taxon>Alphaproteobacteria</taxon>
        <taxon>Hyphomicrobiales</taxon>
        <taxon>Nitrobacteraceae</taxon>
        <taxon>Bradyrhizobium</taxon>
    </lineage>
</organism>
<evidence type="ECO:0000313" key="3">
    <source>
        <dbReference type="Proteomes" id="UP000190675"/>
    </source>
</evidence>
<gene>
    <name evidence="2" type="ORF">SAMN05444169_3928</name>
</gene>
<dbReference type="RefSeq" id="WP_338075290.1">
    <property type="nucleotide sequence ID" value="NZ_LT670818.1"/>
</dbReference>
<feature type="transmembrane region" description="Helical" evidence="1">
    <location>
        <begin position="40"/>
        <end position="63"/>
    </location>
</feature>
<dbReference type="Proteomes" id="UP000190675">
    <property type="component" value="Chromosome I"/>
</dbReference>